<dbReference type="SUPFAM" id="SSF56796">
    <property type="entry name" value="Dehydroquinate synthase-like"/>
    <property type="match status" value="1"/>
</dbReference>
<dbReference type="GO" id="GO:0046872">
    <property type="term" value="F:metal ion binding"/>
    <property type="evidence" value="ECO:0007669"/>
    <property type="project" value="UniProtKB-KW"/>
</dbReference>
<evidence type="ECO:0000256" key="4">
    <source>
        <dbReference type="ARBA" id="ARBA00023027"/>
    </source>
</evidence>
<evidence type="ECO:0000313" key="6">
    <source>
        <dbReference type="Proteomes" id="UP000653099"/>
    </source>
</evidence>
<keyword evidence="6" id="KW-1185">Reference proteome</keyword>
<sequence length="130" mass="13929">MSGIGFESGGLAAAHAVHDGLTRVEPTHDATHGEKVNVGTLTQLVLEGRDTDAIHDIVDLSVDLGLPVTLADIGLTDPTDEQLRTIGEAACEPQETIHNEPFEVTPEAVQDALVTADELARERRTTRKKE</sequence>
<dbReference type="RefSeq" id="WP_425603793.1">
    <property type="nucleotide sequence ID" value="NZ_FXTR01000012.1"/>
</dbReference>
<dbReference type="PANTHER" id="PTHR43616:SF5">
    <property type="entry name" value="GLYCEROL DEHYDROGENASE 1"/>
    <property type="match status" value="1"/>
</dbReference>
<dbReference type="Gene3D" id="1.20.1090.10">
    <property type="entry name" value="Dehydroquinate synthase-like - alpha domain"/>
    <property type="match status" value="1"/>
</dbReference>
<proteinExistence type="predicted"/>
<protein>
    <recommendedName>
        <fullName evidence="7">Glycerol dehydrogenase</fullName>
    </recommendedName>
</protein>
<gene>
    <name evidence="5" type="ORF">GCM10008995_28960</name>
</gene>
<dbReference type="AlphaFoldDB" id="A0A830EEB9"/>
<dbReference type="GO" id="GO:0016614">
    <property type="term" value="F:oxidoreductase activity, acting on CH-OH group of donors"/>
    <property type="evidence" value="ECO:0007669"/>
    <property type="project" value="InterPro"/>
</dbReference>
<accession>A0A830EEB9</accession>
<evidence type="ECO:0000256" key="3">
    <source>
        <dbReference type="ARBA" id="ARBA00023002"/>
    </source>
</evidence>
<evidence type="ECO:0000256" key="2">
    <source>
        <dbReference type="ARBA" id="ARBA00022833"/>
    </source>
</evidence>
<dbReference type="Proteomes" id="UP000653099">
    <property type="component" value="Unassembled WGS sequence"/>
</dbReference>
<keyword evidence="1" id="KW-0479">Metal-binding</keyword>
<organism evidence="5 6">
    <name type="scientific">Halobellus salinus</name>
    <dbReference type="NCBI Taxonomy" id="931585"/>
    <lineage>
        <taxon>Archaea</taxon>
        <taxon>Methanobacteriati</taxon>
        <taxon>Methanobacteriota</taxon>
        <taxon>Stenosarchaea group</taxon>
        <taxon>Halobacteria</taxon>
        <taxon>Halobacteriales</taxon>
        <taxon>Haloferacaceae</taxon>
        <taxon>Halobellus</taxon>
    </lineage>
</organism>
<comment type="caution">
    <text evidence="5">The sequence shown here is derived from an EMBL/GenBank/DDBJ whole genome shotgun (WGS) entry which is preliminary data.</text>
</comment>
<dbReference type="PANTHER" id="PTHR43616">
    <property type="entry name" value="GLYCEROL DEHYDROGENASE"/>
    <property type="match status" value="1"/>
</dbReference>
<reference evidence="5" key="1">
    <citation type="journal article" date="2014" name="Int. J. Syst. Evol. Microbiol.">
        <title>Complete genome sequence of Corynebacterium casei LMG S-19264T (=DSM 44701T), isolated from a smear-ripened cheese.</title>
        <authorList>
            <consortium name="US DOE Joint Genome Institute (JGI-PGF)"/>
            <person name="Walter F."/>
            <person name="Albersmeier A."/>
            <person name="Kalinowski J."/>
            <person name="Ruckert C."/>
        </authorList>
    </citation>
    <scope>NUCLEOTIDE SEQUENCE</scope>
    <source>
        <strain evidence="5">JCM 14359</strain>
    </source>
</reference>
<keyword evidence="3" id="KW-0560">Oxidoreductase</keyword>
<keyword evidence="2" id="KW-0862">Zinc</keyword>
<dbReference type="InterPro" id="IPR016205">
    <property type="entry name" value="Glycerol_DH"/>
</dbReference>
<dbReference type="EMBL" id="BMOC01000034">
    <property type="protein sequence ID" value="GGJ17372.1"/>
    <property type="molecule type" value="Genomic_DNA"/>
</dbReference>
<evidence type="ECO:0008006" key="7">
    <source>
        <dbReference type="Google" id="ProtNLM"/>
    </source>
</evidence>
<name>A0A830EEB9_9EURY</name>
<keyword evidence="4" id="KW-0520">NAD</keyword>
<evidence type="ECO:0000256" key="1">
    <source>
        <dbReference type="ARBA" id="ARBA00022723"/>
    </source>
</evidence>
<evidence type="ECO:0000313" key="5">
    <source>
        <dbReference type="EMBL" id="GGJ17372.1"/>
    </source>
</evidence>
<reference evidence="5" key="2">
    <citation type="submission" date="2020-09" db="EMBL/GenBank/DDBJ databases">
        <authorList>
            <person name="Sun Q."/>
            <person name="Ohkuma M."/>
        </authorList>
    </citation>
    <scope>NUCLEOTIDE SEQUENCE</scope>
    <source>
        <strain evidence="5">JCM 14359</strain>
    </source>
</reference>